<sequence length="199" mass="23123">MLKKVILIAGTVLVIGGVSYFIHNAYEEKHQTQDKEVTQKVTVVTHTDSNSEKGIEKEAIDNENKKRMKEYFEKLKRDAEKVTPEDIAFKKWEEGMKTDPERTSRIGIDGFQYPNPFGEKTVNRGLVTDEIAQKYLEKMISNKKEMTKARIDWMSSAIHLNKQMLKHKEVYKEILNRWKNGDFSKLASENKQIKGLVNE</sequence>
<dbReference type="Proteomes" id="UP001597458">
    <property type="component" value="Unassembled WGS sequence"/>
</dbReference>
<evidence type="ECO:0000313" key="2">
    <source>
        <dbReference type="Proteomes" id="UP001597458"/>
    </source>
</evidence>
<accession>A0ABW5PUX4</accession>
<reference evidence="2" key="1">
    <citation type="journal article" date="2019" name="Int. J. Syst. Evol. Microbiol.">
        <title>The Global Catalogue of Microorganisms (GCM) 10K type strain sequencing project: providing services to taxonomists for standard genome sequencing and annotation.</title>
        <authorList>
            <consortium name="The Broad Institute Genomics Platform"/>
            <consortium name="The Broad Institute Genome Sequencing Center for Infectious Disease"/>
            <person name="Wu L."/>
            <person name="Ma J."/>
        </authorList>
    </citation>
    <scope>NUCLEOTIDE SEQUENCE [LARGE SCALE GENOMIC DNA]</scope>
    <source>
        <strain evidence="2">TISTR 2241</strain>
    </source>
</reference>
<name>A0ABW5PUX4_9BACI</name>
<dbReference type="Pfam" id="PF19754">
    <property type="entry name" value="DUF6241"/>
    <property type="match status" value="1"/>
</dbReference>
<gene>
    <name evidence="1" type="ORF">ACFSTF_15765</name>
</gene>
<dbReference type="InterPro" id="IPR046208">
    <property type="entry name" value="DUF6241"/>
</dbReference>
<dbReference type="EMBL" id="JBHUMR010000028">
    <property type="protein sequence ID" value="MFD2618746.1"/>
    <property type="molecule type" value="Genomic_DNA"/>
</dbReference>
<keyword evidence="2" id="KW-1185">Reference proteome</keyword>
<organism evidence="1 2">
    <name type="scientific">Terrilactibacillus laevilacticus</name>
    <dbReference type="NCBI Taxonomy" id="1380157"/>
    <lineage>
        <taxon>Bacteria</taxon>
        <taxon>Bacillati</taxon>
        <taxon>Bacillota</taxon>
        <taxon>Bacilli</taxon>
        <taxon>Bacillales</taxon>
        <taxon>Bacillaceae</taxon>
        <taxon>Terrilactibacillus</taxon>
    </lineage>
</organism>
<protein>
    <submittedName>
        <fullName evidence="1">DUF6241 domain-containing protein</fullName>
    </submittedName>
</protein>
<evidence type="ECO:0000313" key="1">
    <source>
        <dbReference type="EMBL" id="MFD2618746.1"/>
    </source>
</evidence>
<comment type="caution">
    <text evidence="1">The sequence shown here is derived from an EMBL/GenBank/DDBJ whole genome shotgun (WGS) entry which is preliminary data.</text>
</comment>
<proteinExistence type="predicted"/>